<dbReference type="AlphaFoldDB" id="A0A0M4CZF1"/>
<dbReference type="Proteomes" id="UP000057158">
    <property type="component" value="Chromosome"/>
</dbReference>
<evidence type="ECO:0000313" key="2">
    <source>
        <dbReference type="Proteomes" id="UP000057158"/>
    </source>
</evidence>
<dbReference type="STRING" id="1603606.DSOUD_3359"/>
<accession>A0A0M4CZF1</accession>
<dbReference type="KEGG" id="des:DSOUD_3359"/>
<gene>
    <name evidence="1" type="ORF">DSOUD_3359</name>
</gene>
<dbReference type="EMBL" id="CP010802">
    <property type="protein sequence ID" value="ALC18078.1"/>
    <property type="molecule type" value="Genomic_DNA"/>
</dbReference>
<reference evidence="1 2" key="1">
    <citation type="submission" date="2015-07" db="EMBL/GenBank/DDBJ databases">
        <title>Isolation and Genomic Characterization of a Novel Halophilic Metal-Reducing Deltaproteobacterium from the Deep Subsurface.</title>
        <authorList>
            <person name="Badalamenti J.P."/>
            <person name="Summers Z.M."/>
            <person name="Gralnick J.A."/>
            <person name="Bond D.R."/>
        </authorList>
    </citation>
    <scope>NUCLEOTIDE SEQUENCE [LARGE SCALE GENOMIC DNA]</scope>
    <source>
        <strain evidence="1 2">WTL</strain>
    </source>
</reference>
<dbReference type="PATRIC" id="fig|1603606.3.peg.3616"/>
<evidence type="ECO:0000313" key="1">
    <source>
        <dbReference type="EMBL" id="ALC18078.1"/>
    </source>
</evidence>
<proteinExistence type="predicted"/>
<protein>
    <submittedName>
        <fullName evidence="1">Uncharacterized protein</fullName>
    </submittedName>
</protein>
<sequence length="140" mass="15295">MSGALLFLLLLLACAPQPRLNEDSNSAAAGPAAALGIEIVGLHLSSGGYMLDFRYKVRDAARAAPMIDHALIPYLIHEESGAKFAVPAPVKVGPMRQMPRQLEAGRQYFIFFANPGRFVKAGDFVTIVHGSYRFEHLRVE</sequence>
<organism evidence="1 2">
    <name type="scientific">Desulfuromonas soudanensis</name>
    <dbReference type="NCBI Taxonomy" id="1603606"/>
    <lineage>
        <taxon>Bacteria</taxon>
        <taxon>Pseudomonadati</taxon>
        <taxon>Thermodesulfobacteriota</taxon>
        <taxon>Desulfuromonadia</taxon>
        <taxon>Desulfuromonadales</taxon>
        <taxon>Desulfuromonadaceae</taxon>
        <taxon>Desulfuromonas</taxon>
    </lineage>
</organism>
<keyword evidence="2" id="KW-1185">Reference proteome</keyword>
<name>A0A0M4CZF1_9BACT</name>